<accession>A0A401RM53</accession>
<dbReference type="InterPro" id="IPR000741">
    <property type="entry name" value="FBA_I"/>
</dbReference>
<dbReference type="InterPro" id="IPR013785">
    <property type="entry name" value="Aldolase_TIM"/>
</dbReference>
<evidence type="ECO:0000313" key="7">
    <source>
        <dbReference type="Proteomes" id="UP000287033"/>
    </source>
</evidence>
<evidence type="ECO:0000256" key="5">
    <source>
        <dbReference type="ARBA" id="ARBA00023239"/>
    </source>
</evidence>
<comment type="pathway">
    <text evidence="1">Carbohydrate degradation; glycolysis; D-glyceraldehyde 3-phosphate and glycerone phosphate from D-glucose: step 4/4.</text>
</comment>
<dbReference type="EC" id="4.1.2.13" evidence="3"/>
<dbReference type="OrthoDB" id="36455at2759"/>
<dbReference type="Proteomes" id="UP000287033">
    <property type="component" value="Unassembled WGS sequence"/>
</dbReference>
<organism evidence="6 7">
    <name type="scientific">Chiloscyllium punctatum</name>
    <name type="common">Brownbanded bambooshark</name>
    <name type="synonym">Hemiscyllium punctatum</name>
    <dbReference type="NCBI Taxonomy" id="137246"/>
    <lineage>
        <taxon>Eukaryota</taxon>
        <taxon>Metazoa</taxon>
        <taxon>Chordata</taxon>
        <taxon>Craniata</taxon>
        <taxon>Vertebrata</taxon>
        <taxon>Chondrichthyes</taxon>
        <taxon>Elasmobranchii</taxon>
        <taxon>Galeomorphii</taxon>
        <taxon>Galeoidea</taxon>
        <taxon>Orectolobiformes</taxon>
        <taxon>Hemiscylliidae</taxon>
        <taxon>Chiloscyllium</taxon>
    </lineage>
</organism>
<evidence type="ECO:0000256" key="1">
    <source>
        <dbReference type="ARBA" id="ARBA00004714"/>
    </source>
</evidence>
<dbReference type="Gene3D" id="3.20.20.70">
    <property type="entry name" value="Aldolase class I"/>
    <property type="match status" value="2"/>
</dbReference>
<name>A0A401RM53_CHIPU</name>
<proteinExistence type="inferred from homology"/>
<evidence type="ECO:0000256" key="2">
    <source>
        <dbReference type="ARBA" id="ARBA00010387"/>
    </source>
</evidence>
<comment type="caution">
    <text evidence="6">The sequence shown here is derived from an EMBL/GenBank/DDBJ whole genome shotgun (WGS) entry which is preliminary data.</text>
</comment>
<keyword evidence="5" id="KW-0456">Lyase</keyword>
<dbReference type="STRING" id="137246.A0A401RM53"/>
<dbReference type="GO" id="GO:0006096">
    <property type="term" value="P:glycolytic process"/>
    <property type="evidence" value="ECO:0007669"/>
    <property type="project" value="UniProtKB-UniPathway"/>
</dbReference>
<dbReference type="AlphaFoldDB" id="A0A401RM53"/>
<keyword evidence="4" id="KW-0324">Glycolysis</keyword>
<dbReference type="Pfam" id="PF00274">
    <property type="entry name" value="Glycolytic"/>
    <property type="match status" value="1"/>
</dbReference>
<protein>
    <recommendedName>
        <fullName evidence="3">fructose-bisphosphate aldolase</fullName>
        <ecNumber evidence="3">4.1.2.13</ecNumber>
    </recommendedName>
</protein>
<evidence type="ECO:0000313" key="6">
    <source>
        <dbReference type="EMBL" id="GCC19235.1"/>
    </source>
</evidence>
<evidence type="ECO:0000256" key="4">
    <source>
        <dbReference type="ARBA" id="ARBA00023152"/>
    </source>
</evidence>
<dbReference type="EMBL" id="BEZZ01003229">
    <property type="protein sequence ID" value="GCC19235.1"/>
    <property type="molecule type" value="Genomic_DNA"/>
</dbReference>
<dbReference type="UniPathway" id="UPA00109">
    <property type="reaction ID" value="UER00183"/>
</dbReference>
<reference evidence="6 7" key="1">
    <citation type="journal article" date="2018" name="Nat. Ecol. Evol.">
        <title>Shark genomes provide insights into elasmobranch evolution and the origin of vertebrates.</title>
        <authorList>
            <person name="Hara Y"/>
            <person name="Yamaguchi K"/>
            <person name="Onimaru K"/>
            <person name="Kadota M"/>
            <person name="Koyanagi M"/>
            <person name="Keeley SD"/>
            <person name="Tatsumi K"/>
            <person name="Tanaka K"/>
            <person name="Motone F"/>
            <person name="Kageyama Y"/>
            <person name="Nozu R"/>
            <person name="Adachi N"/>
            <person name="Nishimura O"/>
            <person name="Nakagawa R"/>
            <person name="Tanegashima C"/>
            <person name="Kiyatake I"/>
            <person name="Matsumoto R"/>
            <person name="Murakumo K"/>
            <person name="Nishida K"/>
            <person name="Terakita A"/>
            <person name="Kuratani S"/>
            <person name="Sato K"/>
            <person name="Hyodo S Kuraku.S."/>
        </authorList>
    </citation>
    <scope>NUCLEOTIDE SEQUENCE [LARGE SCALE GENOMIC DNA]</scope>
</reference>
<gene>
    <name evidence="6" type="ORF">chiPu_0021009</name>
</gene>
<keyword evidence="7" id="KW-1185">Reference proteome</keyword>
<dbReference type="PANTHER" id="PTHR11627">
    <property type="entry name" value="FRUCTOSE-BISPHOSPHATE ALDOLASE"/>
    <property type="match status" value="1"/>
</dbReference>
<sequence>MGWFAVGGELQECEQLLLCNGLAGVYLLSVYPQQGLVPIVEPEILTDGSHDLQRCQYVTEKSEEEASVNLNAINLCPLRKPWKLSFSFGRALQASALIAWSGKEDNAELAQEAYAKRAKINGLASKGEYTPSGDTNIAANYSLYTENYSY</sequence>
<dbReference type="SUPFAM" id="SSF51569">
    <property type="entry name" value="Aldolase"/>
    <property type="match status" value="1"/>
</dbReference>
<comment type="similarity">
    <text evidence="2">Belongs to the class I fructose-bisphosphate aldolase family.</text>
</comment>
<dbReference type="GO" id="GO:0004332">
    <property type="term" value="F:fructose-bisphosphate aldolase activity"/>
    <property type="evidence" value="ECO:0007669"/>
    <property type="project" value="UniProtKB-EC"/>
</dbReference>
<evidence type="ECO:0000256" key="3">
    <source>
        <dbReference type="ARBA" id="ARBA00013068"/>
    </source>
</evidence>